<dbReference type="AlphaFoldDB" id="A0AAT9H5V6"/>
<sequence>MFNQLKLSIMKNSNSVLKNGKKQLISEKTKFSANAKNVLFAVLFVFTAKTGYTQSNLSQLYQDKNGNIGIGTTIPDSKLHILGSNIPTGQGQQNFPFTAEAYIPGFDWTVGYRFGLGLVTGSNNRTSSQIQIIDQNKKIETLSEKNEALSKKNDVLSKR</sequence>
<accession>A0AAT9H5V6</accession>
<gene>
    <name evidence="2" type="ORF">CFS9_34860</name>
</gene>
<reference evidence="2" key="1">
    <citation type="submission" date="2024-05" db="EMBL/GenBank/DDBJ databases">
        <title>Whole-Genome Sequence of CFS9, a Potential Fish Probiotic Isolated from the Body Surface of Silurus asotus.</title>
        <authorList>
            <person name="Kojima M."/>
            <person name="Tobioka K."/>
            <person name="Yokota K."/>
            <person name="Nakatani H."/>
            <person name="Hori K."/>
            <person name="Tamaru Y."/>
            <person name="Okazaki F."/>
        </authorList>
    </citation>
    <scope>NUCLEOTIDE SEQUENCE</scope>
    <source>
        <strain evidence="2">CFS9</strain>
    </source>
</reference>
<keyword evidence="1" id="KW-0175">Coiled coil</keyword>
<evidence type="ECO:0000256" key="1">
    <source>
        <dbReference type="SAM" id="Coils"/>
    </source>
</evidence>
<organism evidence="2">
    <name type="scientific">Flavobacterium sp. CFS9</name>
    <dbReference type="NCBI Taxonomy" id="3143118"/>
    <lineage>
        <taxon>Bacteria</taxon>
        <taxon>Pseudomonadati</taxon>
        <taxon>Bacteroidota</taxon>
        <taxon>Flavobacteriia</taxon>
        <taxon>Flavobacteriales</taxon>
        <taxon>Flavobacteriaceae</taxon>
        <taxon>Flavobacterium</taxon>
    </lineage>
</organism>
<name>A0AAT9H5V6_9FLAO</name>
<proteinExistence type="predicted"/>
<evidence type="ECO:0000313" key="2">
    <source>
        <dbReference type="EMBL" id="BFM44845.1"/>
    </source>
</evidence>
<protein>
    <submittedName>
        <fullName evidence="2">Uncharacterized protein</fullName>
    </submittedName>
</protein>
<dbReference type="EMBL" id="AP031573">
    <property type="protein sequence ID" value="BFM44845.1"/>
    <property type="molecule type" value="Genomic_DNA"/>
</dbReference>
<feature type="coiled-coil region" evidence="1">
    <location>
        <begin position="132"/>
        <end position="159"/>
    </location>
</feature>